<protein>
    <recommendedName>
        <fullName evidence="3">DGQHR domain-containing protein</fullName>
    </recommendedName>
</protein>
<accession>A0ABS1TI93</accession>
<reference evidence="1 2" key="1">
    <citation type="submission" date="2021-01" db="EMBL/GenBank/DDBJ databases">
        <title>Genome public.</title>
        <authorList>
            <person name="Liu C."/>
            <person name="Sun Q."/>
        </authorList>
    </citation>
    <scope>NUCLEOTIDE SEQUENCE [LARGE SCALE GENOMIC DNA]</scope>
    <source>
        <strain evidence="1 2">YIM B02564</strain>
    </source>
</reference>
<evidence type="ECO:0000313" key="2">
    <source>
        <dbReference type="Proteomes" id="UP000623967"/>
    </source>
</evidence>
<gene>
    <name evidence="1" type="ORF">JK635_02140</name>
</gene>
<dbReference type="Pfam" id="PF14072">
    <property type="entry name" value="DndB"/>
    <property type="match status" value="1"/>
</dbReference>
<keyword evidence="2" id="KW-1185">Reference proteome</keyword>
<dbReference type="EMBL" id="JAESWB010000025">
    <property type="protein sequence ID" value="MBL4951039.1"/>
    <property type="molecule type" value="Genomic_DNA"/>
</dbReference>
<dbReference type="InterPro" id="IPR017642">
    <property type="entry name" value="DNA_S_mod_DndB"/>
</dbReference>
<name>A0ABS1TI93_9BACI</name>
<dbReference type="RefSeq" id="WP_202651981.1">
    <property type="nucleotide sequence ID" value="NZ_JAESWB010000025.1"/>
</dbReference>
<dbReference type="Proteomes" id="UP000623967">
    <property type="component" value="Unassembled WGS sequence"/>
</dbReference>
<evidence type="ECO:0008006" key="3">
    <source>
        <dbReference type="Google" id="ProtNLM"/>
    </source>
</evidence>
<organism evidence="1 2">
    <name type="scientific">Neobacillus paridis</name>
    <dbReference type="NCBI Taxonomy" id="2803862"/>
    <lineage>
        <taxon>Bacteria</taxon>
        <taxon>Bacillati</taxon>
        <taxon>Bacillota</taxon>
        <taxon>Bacilli</taxon>
        <taxon>Bacillales</taxon>
        <taxon>Bacillaceae</taxon>
        <taxon>Neobacillus</taxon>
    </lineage>
</organism>
<proteinExistence type="predicted"/>
<sequence length="448" mass="52054">MLKERKELEQSLIEVIQTSNLKTQKRKVNDIKKHLASNYNIIDVQGWLNDPESKLPELDIRELLLFSEQIYSKSDVEEINPINYFTENEFKEARRFNGLLNNQEEINFPLTFSNATVVGNNAYMVTMSIKTITKLLNNNLIYYNFETQREAKFVKRKDKIIIEPTLNKNSVKEITEHLLQGTLVPTVLVFNCETRSTDDASGEEIIYNSKNLELTITKGTRVSITDGFHRITASRNALQIDPELDFNFAVLLTNYNTKKAQQYMAQISKANAISKTRIAELEAKRLSDNVMQQIREESELKGRISHTNRIHSLNRELTTYKVLADTIDEEFKLETKIDAMNVGDFLVSYFDHLIGSYPNEFINKIEETRANSLINDSNMFVGYVVLARKMFEAKIPAKEVREYIKDIDFSKEYWKSKGILDKNGNLERTPKVRKQIKQFFNDIEIKKK</sequence>
<evidence type="ECO:0000313" key="1">
    <source>
        <dbReference type="EMBL" id="MBL4951039.1"/>
    </source>
</evidence>
<comment type="caution">
    <text evidence="1">The sequence shown here is derived from an EMBL/GenBank/DDBJ whole genome shotgun (WGS) entry which is preliminary data.</text>
</comment>